<reference evidence="1 2" key="1">
    <citation type="submission" date="2018-06" db="EMBL/GenBank/DDBJ databases">
        <title>Comparative genomics of Brasilonema spp. strains.</title>
        <authorList>
            <person name="Alvarenga D.O."/>
            <person name="Fiore M.F."/>
            <person name="Varani A.M."/>
        </authorList>
    </citation>
    <scope>NUCLEOTIDE SEQUENCE [LARGE SCALE GENOMIC DNA]</scope>
    <source>
        <strain evidence="1 2">UFV-OR1</strain>
    </source>
</reference>
<dbReference type="EMBL" id="QMEC01000135">
    <property type="protein sequence ID" value="NMF66096.1"/>
    <property type="molecule type" value="Genomic_DNA"/>
</dbReference>
<evidence type="ECO:0000313" key="1">
    <source>
        <dbReference type="EMBL" id="NMF66096.1"/>
    </source>
</evidence>
<accession>A0ABX1ME87</accession>
<name>A0ABX1ME87_9CYAN</name>
<proteinExistence type="predicted"/>
<evidence type="ECO:0008006" key="3">
    <source>
        <dbReference type="Google" id="ProtNLM"/>
    </source>
</evidence>
<evidence type="ECO:0000313" key="2">
    <source>
        <dbReference type="Proteomes" id="UP000762253"/>
    </source>
</evidence>
<dbReference type="Proteomes" id="UP000762253">
    <property type="component" value="Unassembled WGS sequence"/>
</dbReference>
<keyword evidence="2" id="KW-1185">Reference proteome</keyword>
<comment type="caution">
    <text evidence="1">The sequence shown here is derived from an EMBL/GenBank/DDBJ whole genome shotgun (WGS) entry which is preliminary data.</text>
</comment>
<protein>
    <recommendedName>
        <fullName evidence="3">Transposase</fullName>
    </recommendedName>
</protein>
<gene>
    <name evidence="1" type="ORF">DP115_26475</name>
</gene>
<organism evidence="1 2">
    <name type="scientific">Brasilonema octagenarum UFV-OR1</name>
    <dbReference type="NCBI Taxonomy" id="417115"/>
    <lineage>
        <taxon>Bacteria</taxon>
        <taxon>Bacillati</taxon>
        <taxon>Cyanobacteriota</taxon>
        <taxon>Cyanophyceae</taxon>
        <taxon>Nostocales</taxon>
        <taxon>Scytonemataceae</taxon>
        <taxon>Brasilonema</taxon>
        <taxon>Octagenarum group</taxon>
    </lineage>
</organism>
<sequence>MKKFLPQSYNFCQITRFTLLNWIKSSLLGMSGVKNLLNQLNPELFDTLVWVVQTGKPIKKKIYCKNDEIQKFYEFTIVKFGDGCSTTGRALP</sequence>